<gene>
    <name evidence="1" type="ORF">RM530_13260</name>
</gene>
<dbReference type="EC" id="2.3.1.-" evidence="1"/>
<dbReference type="InterPro" id="IPR016181">
    <property type="entry name" value="Acyl_CoA_acyltransferase"/>
</dbReference>
<dbReference type="EMBL" id="JAVRIC010000020">
    <property type="protein sequence ID" value="MDT0498326.1"/>
    <property type="molecule type" value="Genomic_DNA"/>
</dbReference>
<dbReference type="RefSeq" id="WP_311365728.1">
    <property type="nucleotide sequence ID" value="NZ_JAVRIC010000020.1"/>
</dbReference>
<keyword evidence="1" id="KW-0808">Transferase</keyword>
<keyword evidence="1" id="KW-0012">Acyltransferase</keyword>
<accession>A0ABU2WKC7</accession>
<dbReference type="Gene3D" id="3.40.630.30">
    <property type="match status" value="1"/>
</dbReference>
<dbReference type="PANTHER" id="PTHR47017">
    <property type="entry name" value="ACYL-COA"/>
    <property type="match status" value="1"/>
</dbReference>
<evidence type="ECO:0000313" key="2">
    <source>
        <dbReference type="Proteomes" id="UP001254608"/>
    </source>
</evidence>
<dbReference type="SUPFAM" id="SSF55729">
    <property type="entry name" value="Acyl-CoA N-acyltransferases (Nat)"/>
    <property type="match status" value="1"/>
</dbReference>
<protein>
    <submittedName>
        <fullName evidence="1">GNAT family N-acetyltransferase</fullName>
        <ecNumber evidence="1">2.3.1.-</ecNumber>
    </submittedName>
</protein>
<dbReference type="GO" id="GO:0016746">
    <property type="term" value="F:acyltransferase activity"/>
    <property type="evidence" value="ECO:0007669"/>
    <property type="project" value="UniProtKB-KW"/>
</dbReference>
<dbReference type="Pfam" id="PF04339">
    <property type="entry name" value="FemAB_like"/>
    <property type="match status" value="1"/>
</dbReference>
<comment type="caution">
    <text evidence="1">The sequence shown here is derived from an EMBL/GenBank/DDBJ whole genome shotgun (WGS) entry which is preliminary data.</text>
</comment>
<dbReference type="PANTHER" id="PTHR47017:SF1">
    <property type="entry name" value="ACYL-COA"/>
    <property type="match status" value="1"/>
</dbReference>
<name>A0ABU2WKC7_9GAMM</name>
<dbReference type="InterPro" id="IPR007434">
    <property type="entry name" value="FemAB-like"/>
</dbReference>
<keyword evidence="2" id="KW-1185">Reference proteome</keyword>
<reference evidence="1 2" key="1">
    <citation type="submission" date="2023-09" db="EMBL/GenBank/DDBJ databases">
        <authorList>
            <person name="Rey-Velasco X."/>
        </authorList>
    </citation>
    <scope>NUCLEOTIDE SEQUENCE [LARGE SCALE GENOMIC DNA]</scope>
    <source>
        <strain evidence="1 2">W345</strain>
    </source>
</reference>
<evidence type="ECO:0000313" key="1">
    <source>
        <dbReference type="EMBL" id="MDT0498326.1"/>
    </source>
</evidence>
<sequence length="384" mass="43349">MKLRHVSSISSVSAEAWDRQFDPDYPFTRHAFLAALERHGCVGAGTGWEPCHLLAETEAGQLLGAVPLYLKTHSYGEFVFDFSWANASHQLGKPYYPKLVSTIPFTPVCGPRLGTSAAGVQSALGEALLNTTRDNRLSSTHLLFLDEAAASSLEDQDFLTRLDVQFQWCNRDYADFAGFLGGLSSDKRKKLQRERRRIREAGLHFRHCRGEDLSESDWHDIYALYANTYAERGQSPYLSLDFFLDYGRTAHSPMRVLSAHDGERRVAAAICLHGGDTLYGRNWGARGYYHSLHFETCYYQGIEFCIREGLSRFDAGVQGAHKLARGFDPVTTRSAHHLQDPRLHSAVAAFLQREREAVEAERWDLLEHSAFRAAEQERQRSTDA</sequence>
<organism evidence="1 2">
    <name type="scientific">Banduia mediterranea</name>
    <dbReference type="NCBI Taxonomy" id="3075609"/>
    <lineage>
        <taxon>Bacteria</taxon>
        <taxon>Pseudomonadati</taxon>
        <taxon>Pseudomonadota</taxon>
        <taxon>Gammaproteobacteria</taxon>
        <taxon>Nevskiales</taxon>
        <taxon>Algiphilaceae</taxon>
        <taxon>Banduia</taxon>
    </lineage>
</organism>
<dbReference type="Proteomes" id="UP001254608">
    <property type="component" value="Unassembled WGS sequence"/>
</dbReference>
<proteinExistence type="predicted"/>